<sequence length="427" mass="47207">MSHLKVLRGNFVKILNYPTKNYTKTKLNRNVSLTTSRCLATQTAPVVECKYLTSPWGEIEVGKETLTDFVFRDIELWEDKPSVTCGASGRGYDYSMMKLMIERCANGLAGALKLKHGERIGLILPNLPEFVVLIHGAMKAGLVVTFANPLYTAEEVRRQFVDCNVKCIATIEMFMPVALEVCKSLKDYKGTIWVGSDVEHDNGYGMTESSPVTLMTPYVYPYNKVGSVGQLIPSTQGKIISLTTGEMLGPHKSGELLLRGPQVSPTELESVIMEQPEVADVAVVGVPHALAGEVPRAFVVLKPKQKLTEKQVYDIVASKLTRYKHLDGGVPDAPRCGFSNAVVQIMRMHAVPYESHDVLANEDIRQGIKDYSNWPTIPQVFINGEFVGGCDIMLQMHQSGELVEELKKVGIKSALLTAEETKKEEVK</sequence>
<name>A0ACC0K7F1_CHOFU</name>
<evidence type="ECO:0000313" key="2">
    <source>
        <dbReference type="Proteomes" id="UP001064048"/>
    </source>
</evidence>
<organism evidence="1 2">
    <name type="scientific">Choristoneura fumiferana</name>
    <name type="common">Spruce budworm moth</name>
    <name type="synonym">Archips fumiferana</name>
    <dbReference type="NCBI Taxonomy" id="7141"/>
    <lineage>
        <taxon>Eukaryota</taxon>
        <taxon>Metazoa</taxon>
        <taxon>Ecdysozoa</taxon>
        <taxon>Arthropoda</taxon>
        <taxon>Hexapoda</taxon>
        <taxon>Insecta</taxon>
        <taxon>Pterygota</taxon>
        <taxon>Neoptera</taxon>
        <taxon>Endopterygota</taxon>
        <taxon>Lepidoptera</taxon>
        <taxon>Glossata</taxon>
        <taxon>Ditrysia</taxon>
        <taxon>Tortricoidea</taxon>
        <taxon>Tortricidae</taxon>
        <taxon>Tortricinae</taxon>
        <taxon>Choristoneura</taxon>
    </lineage>
</organism>
<keyword evidence="2" id="KW-1185">Reference proteome</keyword>
<gene>
    <name evidence="1" type="ORF">MSG28_004729</name>
</gene>
<reference evidence="1 2" key="1">
    <citation type="journal article" date="2022" name="Genome Biol. Evol.">
        <title>The Spruce Budworm Genome: Reconstructing the Evolutionary History of Antifreeze Proteins.</title>
        <authorList>
            <person name="Beliveau C."/>
            <person name="Gagne P."/>
            <person name="Picq S."/>
            <person name="Vernygora O."/>
            <person name="Keeling C.I."/>
            <person name="Pinkney K."/>
            <person name="Doucet D."/>
            <person name="Wen F."/>
            <person name="Johnston J.S."/>
            <person name="Maaroufi H."/>
            <person name="Boyle B."/>
            <person name="Laroche J."/>
            <person name="Dewar K."/>
            <person name="Juretic N."/>
            <person name="Blackburn G."/>
            <person name="Nisole A."/>
            <person name="Brunet B."/>
            <person name="Brandao M."/>
            <person name="Lumley L."/>
            <person name="Duan J."/>
            <person name="Quan G."/>
            <person name="Lucarotti C.J."/>
            <person name="Roe A.D."/>
            <person name="Sperling F.A.H."/>
            <person name="Levesque R.C."/>
            <person name="Cusson M."/>
        </authorList>
    </citation>
    <scope>NUCLEOTIDE SEQUENCE [LARGE SCALE GENOMIC DNA]</scope>
    <source>
        <strain evidence="1">Glfc:IPQL:Cfum</strain>
    </source>
</reference>
<protein>
    <submittedName>
        <fullName evidence="1">Uncharacterized protein</fullName>
    </submittedName>
</protein>
<dbReference type="Proteomes" id="UP001064048">
    <property type="component" value="Chromosome 7"/>
</dbReference>
<accession>A0ACC0K7F1</accession>
<dbReference type="EMBL" id="CM046107">
    <property type="protein sequence ID" value="KAI8432309.1"/>
    <property type="molecule type" value="Genomic_DNA"/>
</dbReference>
<evidence type="ECO:0000313" key="1">
    <source>
        <dbReference type="EMBL" id="KAI8432309.1"/>
    </source>
</evidence>
<proteinExistence type="predicted"/>
<comment type="caution">
    <text evidence="1">The sequence shown here is derived from an EMBL/GenBank/DDBJ whole genome shotgun (WGS) entry which is preliminary data.</text>
</comment>